<dbReference type="HOGENOM" id="CLU_000384_30_4_1"/>
<accession>V2X982</accession>
<feature type="region of interest" description="Disordered" evidence="1">
    <location>
        <begin position="1"/>
        <end position="63"/>
    </location>
</feature>
<comment type="caution">
    <text evidence="2">The sequence shown here is derived from an EMBL/GenBank/DDBJ whole genome shotgun (WGS) entry which is preliminary data.</text>
</comment>
<dbReference type="EMBL" id="AWSO01000595">
    <property type="protein sequence ID" value="ESK89045.1"/>
    <property type="molecule type" value="Genomic_DNA"/>
</dbReference>
<dbReference type="KEGG" id="mrr:Moror_13126"/>
<gene>
    <name evidence="2" type="ORF">Moror_13126</name>
</gene>
<feature type="compositionally biased region" description="Basic and acidic residues" evidence="1">
    <location>
        <begin position="51"/>
        <end position="60"/>
    </location>
</feature>
<evidence type="ECO:0000256" key="1">
    <source>
        <dbReference type="SAM" id="MobiDB-lite"/>
    </source>
</evidence>
<organism evidence="2 3">
    <name type="scientific">Moniliophthora roreri (strain MCA 2997)</name>
    <name type="common">Cocoa frosty pod rot fungus</name>
    <name type="synonym">Crinipellis roreri</name>
    <dbReference type="NCBI Taxonomy" id="1381753"/>
    <lineage>
        <taxon>Eukaryota</taxon>
        <taxon>Fungi</taxon>
        <taxon>Dikarya</taxon>
        <taxon>Basidiomycota</taxon>
        <taxon>Agaricomycotina</taxon>
        <taxon>Agaricomycetes</taxon>
        <taxon>Agaricomycetidae</taxon>
        <taxon>Agaricales</taxon>
        <taxon>Marasmiineae</taxon>
        <taxon>Marasmiaceae</taxon>
        <taxon>Moniliophthora</taxon>
    </lineage>
</organism>
<protein>
    <recommendedName>
        <fullName evidence="4">Reverse transcriptase-rnase h-integrase</fullName>
    </recommendedName>
</protein>
<reference evidence="2 3" key="1">
    <citation type="journal article" date="2014" name="BMC Genomics">
        <title>Genome and secretome analysis of the hemibiotrophic fungal pathogen, Moniliophthora roreri, which causes frosty pod rot disease of cacao: mechanisms of the biotrophic and necrotrophic phases.</title>
        <authorList>
            <person name="Meinhardt L.W."/>
            <person name="Costa G.G.L."/>
            <person name="Thomazella D.P.T."/>
            <person name="Teixeira P.J.P.L."/>
            <person name="Carazzolle M.F."/>
            <person name="Schuster S.C."/>
            <person name="Carlson J.E."/>
            <person name="Guiltinan M.J."/>
            <person name="Mieczkowski P."/>
            <person name="Farmer A."/>
            <person name="Ramaraj T."/>
            <person name="Crozier J."/>
            <person name="Davis R.E."/>
            <person name="Shao J."/>
            <person name="Melnick R.L."/>
            <person name="Pereira G.A.G."/>
            <person name="Bailey B.A."/>
        </authorList>
    </citation>
    <scope>NUCLEOTIDE SEQUENCE [LARGE SCALE GENOMIC DNA]</scope>
    <source>
        <strain evidence="2 3">MCA 2997</strain>
    </source>
</reference>
<sequence length="135" mass="15678">MQIDLSTEERNVPLPELTENSPDSLDITTPLAYSRELPFEKEDTSEMSEEGSSRPKEEKGMTQQEMMISVATTVLDHVEKEKEKVKGAKVAPPDFFEGNRKDIRRFLTKVEIFLHMNLKDFNTNKKKCLFLLFYM</sequence>
<dbReference type="Proteomes" id="UP000017559">
    <property type="component" value="Unassembled WGS sequence"/>
</dbReference>
<dbReference type="AlphaFoldDB" id="V2X982"/>
<name>V2X982_MONRO</name>
<proteinExistence type="predicted"/>
<feature type="compositionally biased region" description="Polar residues" evidence="1">
    <location>
        <begin position="18"/>
        <end position="27"/>
    </location>
</feature>
<dbReference type="OrthoDB" id="3686619at2759"/>
<keyword evidence="3" id="KW-1185">Reference proteome</keyword>
<evidence type="ECO:0000313" key="3">
    <source>
        <dbReference type="Proteomes" id="UP000017559"/>
    </source>
</evidence>
<evidence type="ECO:0000313" key="2">
    <source>
        <dbReference type="EMBL" id="ESK89045.1"/>
    </source>
</evidence>
<evidence type="ECO:0008006" key="4">
    <source>
        <dbReference type="Google" id="ProtNLM"/>
    </source>
</evidence>